<proteinExistence type="inferred from homology"/>
<evidence type="ECO:0000313" key="11">
    <source>
        <dbReference type="Proteomes" id="UP000515292"/>
    </source>
</evidence>
<dbReference type="InterPro" id="IPR001653">
    <property type="entry name" value="DAP_epimerase_DapF"/>
</dbReference>
<evidence type="ECO:0000256" key="4">
    <source>
        <dbReference type="ARBA" id="ARBA00022605"/>
    </source>
</evidence>
<protein>
    <recommendedName>
        <fullName evidence="3 8">Diaminopimelate epimerase</fullName>
        <shortName evidence="8">DAP epimerase</shortName>
        <ecNumber evidence="3 8">5.1.1.7</ecNumber>
    </recommendedName>
    <alternativeName>
        <fullName evidence="8">PLP-independent amino acid racemase</fullName>
    </alternativeName>
</protein>
<feature type="binding site" evidence="8">
    <location>
        <position position="46"/>
    </location>
    <ligand>
        <name>substrate</name>
    </ligand>
</feature>
<reference evidence="10 11" key="1">
    <citation type="submission" date="2020-07" db="EMBL/GenBank/DDBJ databases">
        <title>Complete genome sequence for Sandaracinobacter sp. M6.</title>
        <authorList>
            <person name="Tang Y."/>
            <person name="Liu Q."/>
            <person name="Guo Z."/>
            <person name="Lei P."/>
            <person name="Huang B."/>
        </authorList>
    </citation>
    <scope>NUCLEOTIDE SEQUENCE [LARGE SCALE GENOMIC DNA]</scope>
    <source>
        <strain evidence="10 11">M6</strain>
    </source>
</reference>
<feature type="binding site" evidence="8">
    <location>
        <position position="148"/>
    </location>
    <ligand>
        <name>substrate</name>
    </ligand>
</feature>
<evidence type="ECO:0000256" key="1">
    <source>
        <dbReference type="ARBA" id="ARBA00005196"/>
    </source>
</evidence>
<evidence type="ECO:0000256" key="2">
    <source>
        <dbReference type="ARBA" id="ARBA00010219"/>
    </source>
</evidence>
<comment type="pathway">
    <text evidence="1 8">Amino-acid biosynthesis; L-lysine biosynthesis via DAP pathway; DL-2,6-diaminopimelate from LL-2,6-diaminopimelate: step 1/1.</text>
</comment>
<dbReference type="GO" id="GO:0005829">
    <property type="term" value="C:cytosol"/>
    <property type="evidence" value="ECO:0007669"/>
    <property type="project" value="TreeGrafter"/>
</dbReference>
<dbReference type="InterPro" id="IPR018510">
    <property type="entry name" value="DAP_epimerase_AS"/>
</dbReference>
<dbReference type="PANTHER" id="PTHR31689:SF0">
    <property type="entry name" value="DIAMINOPIMELATE EPIMERASE"/>
    <property type="match status" value="1"/>
</dbReference>
<dbReference type="RefSeq" id="WP_182294804.1">
    <property type="nucleotide sequence ID" value="NZ_CP059851.1"/>
</dbReference>
<organism evidence="10 11">
    <name type="scientific">Sandaracinobacteroides saxicola</name>
    <dbReference type="NCBI Taxonomy" id="2759707"/>
    <lineage>
        <taxon>Bacteria</taxon>
        <taxon>Pseudomonadati</taxon>
        <taxon>Pseudomonadota</taxon>
        <taxon>Alphaproteobacteria</taxon>
        <taxon>Sphingomonadales</taxon>
        <taxon>Sphingosinicellaceae</taxon>
        <taxon>Sandaracinobacteroides</taxon>
    </lineage>
</organism>
<comment type="function">
    <text evidence="8">Catalyzes the stereoinversion of LL-2,6-diaminopimelate (L,L-DAP) to meso-diaminopimelate (meso-DAP), a precursor of L-lysine and an essential component of the bacterial peptidoglycan.</text>
</comment>
<keyword evidence="6 8" id="KW-0413">Isomerase</keyword>
<feature type="binding site" evidence="8">
    <location>
        <begin position="209"/>
        <end position="210"/>
    </location>
    <ligand>
        <name>substrate</name>
    </ligand>
</feature>
<dbReference type="Pfam" id="PF01678">
    <property type="entry name" value="DAP_epimerase"/>
    <property type="match status" value="2"/>
</dbReference>
<dbReference type="Proteomes" id="UP000515292">
    <property type="component" value="Chromosome"/>
</dbReference>
<dbReference type="KEGG" id="sand:H3309_11270"/>
<dbReference type="EC" id="5.1.1.7" evidence="3 8"/>
<sequence>MQRAFTKMHGLGNDFAVFDARAQPFTPTPAQARHIADRRRGVGCDQLILIEPSTRADAFMRIFNPDGSEAEACGNATRCVASLLGRSATIETRAGLLRTRTIDRAVRVDMGQARFGWQEVPLAYAMDTSALPVGWDGLAHPVALSMGNPHLVFIVPDVDAVDLAALGPVIEQDPLFPQRINVNIVQITSETAVRHRVWERGAGLTEACGSGACAVGAALVKRRLTHATLTVHMPGGALLIEVAEDFAVAMTGPVATAFSGVIKL</sequence>
<feature type="active site" description="Proton donor" evidence="8">
    <location>
        <position position="73"/>
    </location>
</feature>
<dbReference type="GO" id="GO:0008837">
    <property type="term" value="F:diaminopimelate epimerase activity"/>
    <property type="evidence" value="ECO:0007669"/>
    <property type="project" value="UniProtKB-UniRule"/>
</dbReference>
<accession>A0A7G5IF16</accession>
<gene>
    <name evidence="8" type="primary">dapF</name>
    <name evidence="10" type="ORF">H3309_11270</name>
</gene>
<feature type="binding site" evidence="8">
    <location>
        <begin position="74"/>
        <end position="75"/>
    </location>
    <ligand>
        <name>substrate</name>
    </ligand>
</feature>
<evidence type="ECO:0000256" key="6">
    <source>
        <dbReference type="ARBA" id="ARBA00023235"/>
    </source>
</evidence>
<feature type="site" description="Could be important to modulate the pK values of the two catalytic cysteine residues" evidence="8">
    <location>
        <position position="199"/>
    </location>
</feature>
<dbReference type="EMBL" id="CP059851">
    <property type="protein sequence ID" value="QMW21958.1"/>
    <property type="molecule type" value="Genomic_DNA"/>
</dbReference>
<dbReference type="AlphaFoldDB" id="A0A7G5IF16"/>
<dbReference type="PANTHER" id="PTHR31689">
    <property type="entry name" value="DIAMINOPIMELATE EPIMERASE, CHLOROPLASTIC"/>
    <property type="match status" value="1"/>
</dbReference>
<comment type="subunit">
    <text evidence="8">Homodimer.</text>
</comment>
<dbReference type="NCBIfam" id="TIGR00652">
    <property type="entry name" value="DapF"/>
    <property type="match status" value="1"/>
</dbReference>
<evidence type="ECO:0000313" key="10">
    <source>
        <dbReference type="EMBL" id="QMW21958.1"/>
    </source>
</evidence>
<keyword evidence="11" id="KW-1185">Reference proteome</keyword>
<evidence type="ECO:0000256" key="3">
    <source>
        <dbReference type="ARBA" id="ARBA00013080"/>
    </source>
</evidence>
<evidence type="ECO:0000256" key="5">
    <source>
        <dbReference type="ARBA" id="ARBA00023154"/>
    </source>
</evidence>
<comment type="subcellular location">
    <subcellularLocation>
        <location evidence="8">Cytoplasm</location>
    </subcellularLocation>
</comment>
<feature type="binding site" evidence="8">
    <location>
        <position position="13"/>
    </location>
    <ligand>
        <name>substrate</name>
    </ligand>
</feature>
<dbReference type="SUPFAM" id="SSF54506">
    <property type="entry name" value="Diaminopimelate epimerase-like"/>
    <property type="match status" value="2"/>
</dbReference>
<dbReference type="UniPathway" id="UPA00034">
    <property type="reaction ID" value="UER00025"/>
</dbReference>
<dbReference type="HAMAP" id="MF_00197">
    <property type="entry name" value="DAP_epimerase"/>
    <property type="match status" value="1"/>
</dbReference>
<dbReference type="GO" id="GO:0009089">
    <property type="term" value="P:lysine biosynthetic process via diaminopimelate"/>
    <property type="evidence" value="ECO:0007669"/>
    <property type="project" value="UniProtKB-UniRule"/>
</dbReference>
<feature type="active site" evidence="9">
    <location>
        <position position="73"/>
    </location>
</feature>
<keyword evidence="5 8" id="KW-0457">Lysine biosynthesis</keyword>
<comment type="similarity">
    <text evidence="2 8">Belongs to the diaminopimelate epimerase family.</text>
</comment>
<keyword evidence="8" id="KW-0963">Cytoplasm</keyword>
<feature type="active site" description="Proton acceptor" evidence="8">
    <location>
        <position position="208"/>
    </location>
</feature>
<dbReference type="Gene3D" id="3.10.310.10">
    <property type="entry name" value="Diaminopimelate Epimerase, Chain A, domain 1"/>
    <property type="match status" value="2"/>
</dbReference>
<feature type="binding site" evidence="8">
    <location>
        <position position="181"/>
    </location>
    <ligand>
        <name>substrate</name>
    </ligand>
</feature>
<name>A0A7G5IF16_9SPHN</name>
<evidence type="ECO:0000256" key="9">
    <source>
        <dbReference type="PROSITE-ProRule" id="PRU10125"/>
    </source>
</evidence>
<dbReference type="PROSITE" id="PS01326">
    <property type="entry name" value="DAP_EPIMERASE"/>
    <property type="match status" value="1"/>
</dbReference>
<feature type="site" description="Could be important to modulate the pK values of the two catalytic cysteine residues" evidence="8">
    <location>
        <position position="150"/>
    </location>
</feature>
<evidence type="ECO:0000256" key="7">
    <source>
        <dbReference type="ARBA" id="ARBA00051712"/>
    </source>
</evidence>
<comment type="catalytic activity">
    <reaction evidence="7 8">
        <text>(2S,6S)-2,6-diaminopimelate = meso-2,6-diaminopimelate</text>
        <dbReference type="Rhea" id="RHEA:15393"/>
        <dbReference type="ChEBI" id="CHEBI:57609"/>
        <dbReference type="ChEBI" id="CHEBI:57791"/>
        <dbReference type="EC" id="5.1.1.7"/>
    </reaction>
</comment>
<keyword evidence="4 8" id="KW-0028">Amino-acid biosynthesis</keyword>
<feature type="binding site" evidence="8">
    <location>
        <begin position="199"/>
        <end position="200"/>
    </location>
    <ligand>
        <name>substrate</name>
    </ligand>
</feature>
<feature type="binding site" evidence="8">
    <location>
        <position position="64"/>
    </location>
    <ligand>
        <name>substrate</name>
    </ligand>
</feature>
<evidence type="ECO:0000256" key="8">
    <source>
        <dbReference type="HAMAP-Rule" id="MF_00197"/>
    </source>
</evidence>